<evidence type="ECO:0000313" key="2">
    <source>
        <dbReference type="Proteomes" id="UP001497453"/>
    </source>
</evidence>
<evidence type="ECO:0000313" key="1">
    <source>
        <dbReference type="EMBL" id="CAL1694551.1"/>
    </source>
</evidence>
<gene>
    <name evidence="1" type="ORF">GFSPODELE1_LOCUS362</name>
</gene>
<sequence>MFNLDVGANQKRAKFTIEDGLVDTPEVRSGECVGDWTAYLEPVNFEESVPPKVNSPFVDERDVVGSNDTATKFEVITP</sequence>
<dbReference type="EMBL" id="OZ037944">
    <property type="protein sequence ID" value="CAL1694551.1"/>
    <property type="molecule type" value="Genomic_DNA"/>
</dbReference>
<proteinExistence type="predicted"/>
<organism evidence="1 2">
    <name type="scientific">Somion occarium</name>
    <dbReference type="NCBI Taxonomy" id="3059160"/>
    <lineage>
        <taxon>Eukaryota</taxon>
        <taxon>Fungi</taxon>
        <taxon>Dikarya</taxon>
        <taxon>Basidiomycota</taxon>
        <taxon>Agaricomycotina</taxon>
        <taxon>Agaricomycetes</taxon>
        <taxon>Polyporales</taxon>
        <taxon>Cerrenaceae</taxon>
        <taxon>Somion</taxon>
    </lineage>
</organism>
<dbReference type="Proteomes" id="UP001497453">
    <property type="component" value="Chromosome 1"/>
</dbReference>
<name>A0ABP1CFY2_9APHY</name>
<reference evidence="2" key="1">
    <citation type="submission" date="2024-04" db="EMBL/GenBank/DDBJ databases">
        <authorList>
            <person name="Shaw F."/>
            <person name="Minotto A."/>
        </authorList>
    </citation>
    <scope>NUCLEOTIDE SEQUENCE [LARGE SCALE GENOMIC DNA]</scope>
</reference>
<keyword evidence="2" id="KW-1185">Reference proteome</keyword>
<accession>A0ABP1CFY2</accession>
<protein>
    <submittedName>
        <fullName evidence="1">Uncharacterized protein</fullName>
    </submittedName>
</protein>